<accession>A0A151GH46</accession>
<dbReference type="Proteomes" id="UP000076580">
    <property type="component" value="Chromosome 02"/>
</dbReference>
<reference evidence="2 3" key="1">
    <citation type="journal article" date="2016" name="Sci. Rep.">
        <title>Insights into Adaptations to a Near-Obligate Nematode Endoparasitic Lifestyle from the Finished Genome of Drechmeria coniospora.</title>
        <authorList>
            <person name="Zhang L."/>
            <person name="Zhou Z."/>
            <person name="Guo Q."/>
            <person name="Fokkens L."/>
            <person name="Miskei M."/>
            <person name="Pocsi I."/>
            <person name="Zhang W."/>
            <person name="Chen M."/>
            <person name="Wang L."/>
            <person name="Sun Y."/>
            <person name="Donzelli B.G."/>
            <person name="Gibson D.M."/>
            <person name="Nelson D.R."/>
            <person name="Luo J.G."/>
            <person name="Rep M."/>
            <person name="Liu H."/>
            <person name="Yang S."/>
            <person name="Wang J."/>
            <person name="Krasnoff S.B."/>
            <person name="Xu Y."/>
            <person name="Molnar I."/>
            <person name="Lin M."/>
        </authorList>
    </citation>
    <scope>NUCLEOTIDE SEQUENCE [LARGE SCALE GENOMIC DNA]</scope>
    <source>
        <strain evidence="2 3">ARSEF 6962</strain>
    </source>
</reference>
<dbReference type="AlphaFoldDB" id="A0A151GH46"/>
<name>A0A151GH46_DRECN</name>
<evidence type="ECO:0000313" key="2">
    <source>
        <dbReference type="EMBL" id="KYK56351.1"/>
    </source>
</evidence>
<evidence type="ECO:0000313" key="3">
    <source>
        <dbReference type="Proteomes" id="UP000076580"/>
    </source>
</evidence>
<evidence type="ECO:0000256" key="1">
    <source>
        <dbReference type="SAM" id="MobiDB-lite"/>
    </source>
</evidence>
<dbReference type="GeneID" id="63715994"/>
<protein>
    <submittedName>
        <fullName evidence="2">Uncharacterized protein</fullName>
    </submittedName>
</protein>
<feature type="region of interest" description="Disordered" evidence="1">
    <location>
        <begin position="19"/>
        <end position="80"/>
    </location>
</feature>
<proteinExistence type="predicted"/>
<organism evidence="2 3">
    <name type="scientific">Drechmeria coniospora</name>
    <name type="common">Nematophagous fungus</name>
    <name type="synonym">Meria coniospora</name>
    <dbReference type="NCBI Taxonomy" id="98403"/>
    <lineage>
        <taxon>Eukaryota</taxon>
        <taxon>Fungi</taxon>
        <taxon>Dikarya</taxon>
        <taxon>Ascomycota</taxon>
        <taxon>Pezizomycotina</taxon>
        <taxon>Sordariomycetes</taxon>
        <taxon>Hypocreomycetidae</taxon>
        <taxon>Hypocreales</taxon>
        <taxon>Ophiocordycipitaceae</taxon>
        <taxon>Drechmeria</taxon>
    </lineage>
</organism>
<comment type="caution">
    <text evidence="2">The sequence shown here is derived from an EMBL/GenBank/DDBJ whole genome shotgun (WGS) entry which is preliminary data.</text>
</comment>
<dbReference type="InParanoid" id="A0A151GH46"/>
<dbReference type="EMBL" id="LAYC01000002">
    <property type="protein sequence ID" value="KYK56351.1"/>
    <property type="molecule type" value="Genomic_DNA"/>
</dbReference>
<dbReference type="RefSeq" id="XP_040655703.1">
    <property type="nucleotide sequence ID" value="XM_040800670.1"/>
</dbReference>
<sequence length="176" mass="18421">MSTAVGNLFPAISTVVGNIDRDRNPRRPSPRTSSWHMPRGGHATRPWADTSGEAMCPGQNRAKPASRVREAPIPSSSVTAKENAAFSARMAGDGLVAPCPPPAPSSSAGAPSYRRCAVVLASDKVGVAMIRQDAKLPAPTGSTLISHPRHHLGCCTAGTQVPAGRTRTCYGRSAWQ</sequence>
<gene>
    <name evidence="2" type="ORF">DCS_03351</name>
</gene>
<keyword evidence="3" id="KW-1185">Reference proteome</keyword>